<keyword evidence="9" id="KW-0472">Membrane</keyword>
<comment type="subcellular location">
    <subcellularLocation>
        <location evidence="1">Nucleus</location>
    </subcellularLocation>
</comment>
<feature type="transmembrane region" description="Helical" evidence="9">
    <location>
        <begin position="611"/>
        <end position="632"/>
    </location>
</feature>
<evidence type="ECO:0000259" key="10">
    <source>
        <dbReference type="Pfam" id="PF12265"/>
    </source>
</evidence>
<evidence type="ECO:0000256" key="2">
    <source>
        <dbReference type="ARBA" id="ARBA00009341"/>
    </source>
</evidence>
<protein>
    <submittedName>
        <fullName evidence="11">WD-40 repeat-containing MSI4-like</fullName>
    </submittedName>
</protein>
<name>A0A2P6TPC4_CHLSO</name>
<dbReference type="Pfam" id="PF00400">
    <property type="entry name" value="WD40"/>
    <property type="match status" value="4"/>
</dbReference>
<feature type="transmembrane region" description="Helical" evidence="9">
    <location>
        <begin position="581"/>
        <end position="599"/>
    </location>
</feature>
<dbReference type="OrthoDB" id="427795at2759"/>
<keyword evidence="12" id="KW-1185">Reference proteome</keyword>
<dbReference type="Gene3D" id="2.130.10.10">
    <property type="entry name" value="YVTN repeat-like/Quinoprotein amine dehydrogenase"/>
    <property type="match status" value="1"/>
</dbReference>
<dbReference type="GO" id="GO:0005634">
    <property type="term" value="C:nucleus"/>
    <property type="evidence" value="ECO:0007669"/>
    <property type="project" value="UniProtKB-SubCell"/>
</dbReference>
<dbReference type="STRING" id="3076.A0A2P6TPC4"/>
<feature type="transmembrane region" description="Helical" evidence="9">
    <location>
        <begin position="657"/>
        <end position="679"/>
    </location>
</feature>
<dbReference type="SUPFAM" id="SSF50978">
    <property type="entry name" value="WD40 repeat-like"/>
    <property type="match status" value="1"/>
</dbReference>
<organism evidence="11 12">
    <name type="scientific">Chlorella sorokiniana</name>
    <name type="common">Freshwater green alga</name>
    <dbReference type="NCBI Taxonomy" id="3076"/>
    <lineage>
        <taxon>Eukaryota</taxon>
        <taxon>Viridiplantae</taxon>
        <taxon>Chlorophyta</taxon>
        <taxon>core chlorophytes</taxon>
        <taxon>Trebouxiophyceae</taxon>
        <taxon>Chlorellales</taxon>
        <taxon>Chlorellaceae</taxon>
        <taxon>Chlorella clade</taxon>
        <taxon>Chlorella</taxon>
    </lineage>
</organism>
<keyword evidence="3 7" id="KW-0853">WD repeat</keyword>
<proteinExistence type="inferred from homology"/>
<keyword evidence="9" id="KW-0812">Transmembrane</keyword>
<evidence type="ECO:0000256" key="1">
    <source>
        <dbReference type="ARBA" id="ARBA00004123"/>
    </source>
</evidence>
<dbReference type="InterPro" id="IPR015943">
    <property type="entry name" value="WD40/YVTN_repeat-like_dom_sf"/>
</dbReference>
<feature type="transmembrane region" description="Helical" evidence="9">
    <location>
        <begin position="785"/>
        <end position="809"/>
    </location>
</feature>
<feature type="transmembrane region" description="Helical" evidence="9">
    <location>
        <begin position="758"/>
        <end position="778"/>
    </location>
</feature>
<feature type="transmembrane region" description="Helical" evidence="9">
    <location>
        <begin position="691"/>
        <end position="714"/>
    </location>
</feature>
<feature type="region of interest" description="Disordered" evidence="8">
    <location>
        <begin position="454"/>
        <end position="476"/>
    </location>
</feature>
<evidence type="ECO:0000256" key="6">
    <source>
        <dbReference type="ARBA" id="ARBA00023242"/>
    </source>
</evidence>
<dbReference type="SMART" id="SM00320">
    <property type="entry name" value="WD40"/>
    <property type="match status" value="5"/>
</dbReference>
<feature type="transmembrane region" description="Helical" evidence="9">
    <location>
        <begin position="487"/>
        <end position="509"/>
    </location>
</feature>
<dbReference type="Pfam" id="PF12265">
    <property type="entry name" value="CAF1C_H4-bd"/>
    <property type="match status" value="1"/>
</dbReference>
<dbReference type="EMBL" id="LHPG02000009">
    <property type="protein sequence ID" value="PRW55887.1"/>
    <property type="molecule type" value="Genomic_DNA"/>
</dbReference>
<feature type="repeat" description="WD" evidence="7">
    <location>
        <begin position="314"/>
        <end position="356"/>
    </location>
</feature>
<reference evidence="11 12" key="1">
    <citation type="journal article" date="2018" name="Plant J.">
        <title>Genome sequences of Chlorella sorokiniana UTEX 1602 and Micractinium conductrix SAG 241.80: implications to maltose excretion by a green alga.</title>
        <authorList>
            <person name="Arriola M.B."/>
            <person name="Velmurugan N."/>
            <person name="Zhang Y."/>
            <person name="Plunkett M.H."/>
            <person name="Hondzo H."/>
            <person name="Barney B.M."/>
        </authorList>
    </citation>
    <scope>NUCLEOTIDE SEQUENCE [LARGE SCALE GENOMIC DNA]</scope>
    <source>
        <strain evidence="12">UTEX 1602</strain>
    </source>
</reference>
<accession>A0A2P6TPC4</accession>
<feature type="compositionally biased region" description="Low complexity" evidence="8">
    <location>
        <begin position="728"/>
        <end position="743"/>
    </location>
</feature>
<evidence type="ECO:0000256" key="4">
    <source>
        <dbReference type="ARBA" id="ARBA00022737"/>
    </source>
</evidence>
<dbReference type="Pfam" id="PF05684">
    <property type="entry name" value="DUF819"/>
    <property type="match status" value="2"/>
</dbReference>
<evidence type="ECO:0000256" key="9">
    <source>
        <dbReference type="SAM" id="Phobius"/>
    </source>
</evidence>
<comment type="similarity">
    <text evidence="2">Belongs to the WD repeat RBAP46/RBAP48/MSI1 family.</text>
</comment>
<dbReference type="InterPro" id="IPR019775">
    <property type="entry name" value="WD40_repeat_CS"/>
</dbReference>
<dbReference type="PROSITE" id="PS50294">
    <property type="entry name" value="WD_REPEATS_REGION"/>
    <property type="match status" value="1"/>
</dbReference>
<dbReference type="InterPro" id="IPR050459">
    <property type="entry name" value="WD_repeat_RBAP46/RBAP48/MSI1"/>
</dbReference>
<sequence length="874" mass="90225">MALQDSHAAWKKLVPYLYDWFASHSLTWPSLACRWGPLLEEGPKKNRQRLYLSEQTDGSEPNRIVLVNVDVLHPRTASADHLQGFAEQVKSPHVSKPVKAIIHPGEVNRLREVPQHPHVLVSHTDSPLLYVWNTDTQPDRSGDKSTSAKQQSVADLVLEGHTDDAAFALSISDRAPLAASGGKDTQVLLWDLESHSTSLAATRSGGGSSSAAGAGTRLQALHRLVGHEETVEDVCWCPGSAAELASVGDDHALLLWDTRAGTAPALTVPTAHGRQDVHSVAWSPHRQELLVTGAADGTLRVWDRRKTATPAFAFHHHSQAVTVVEWCPQQAGVFSSAGEDRLLCLWDLEAKTPAAEGGEGGPAAKRARSAVPPQMMFQHAGHRAPVVDFQWNPHDPWTFFSVADEAGEGGGGTLQLWRVSDMVYRPEDQVLAELEPYRDYIISGSEAALKKADALAAPPEPAGADGGAPSGTPADTAGQVIERRTPLGAVLSAPLASMLLALAGAAAGLLPTASVAADAIWTYLMPLAAACYLLESDLSQLLSSAGATLVAFLVGAVGTLLGTAVAYWLVGPRLGPDGWKVAASLCASYIGGSVNFAAVSQALALAPGPALAGAMTADNCVMALYIFTIMSLPAEGGSSSSGAGGSSDSSSSSQRPAAAVTAESVALSTAAAALACTLGTRLATAAGMPSLGLALMSLLASGLAVLGSRLAAWFRSRQHGSVAGGGSSSSSSSSSSSNSSGQASASAPPAAPFAGAEALGGALMMLFFATIGAAAGSLQALRGCGWLVLFILLQLSIHLAVCLAGGRLLRLPMQSVLIASNANVGGPATAAAMASSKGWQHMVQPAMLTGCLGYAIATALGCAMGQWMRGWHAF</sequence>
<feature type="region of interest" description="Disordered" evidence="8">
    <location>
        <begin position="722"/>
        <end position="743"/>
    </location>
</feature>
<dbReference type="AlphaFoldDB" id="A0A2P6TPC4"/>
<feature type="repeat" description="WD" evidence="7">
    <location>
        <begin position="224"/>
        <end position="266"/>
    </location>
</feature>
<dbReference type="PANTHER" id="PTHR22850">
    <property type="entry name" value="WD40 REPEAT FAMILY"/>
    <property type="match status" value="1"/>
</dbReference>
<feature type="repeat" description="WD" evidence="7">
    <location>
        <begin position="270"/>
        <end position="303"/>
    </location>
</feature>
<feature type="transmembrane region" description="Helical" evidence="9">
    <location>
        <begin position="846"/>
        <end position="868"/>
    </location>
</feature>
<evidence type="ECO:0000313" key="11">
    <source>
        <dbReference type="EMBL" id="PRW55887.1"/>
    </source>
</evidence>
<dbReference type="GO" id="GO:0006325">
    <property type="term" value="P:chromatin organization"/>
    <property type="evidence" value="ECO:0007669"/>
    <property type="project" value="UniProtKB-KW"/>
</dbReference>
<evidence type="ECO:0000256" key="7">
    <source>
        <dbReference type="PROSITE-ProRule" id="PRU00221"/>
    </source>
</evidence>
<dbReference type="InterPro" id="IPR022052">
    <property type="entry name" value="Histone-bd_RBBP4-like_N"/>
</dbReference>
<comment type="caution">
    <text evidence="11">The sequence shown here is derived from an EMBL/GenBank/DDBJ whole genome shotgun (WGS) entry which is preliminary data.</text>
</comment>
<feature type="transmembrane region" description="Helical" evidence="9">
    <location>
        <begin position="515"/>
        <end position="534"/>
    </location>
</feature>
<gene>
    <name evidence="11" type="ORF">C2E21_5012</name>
</gene>
<dbReference type="InterPro" id="IPR001680">
    <property type="entry name" value="WD40_rpt"/>
</dbReference>
<feature type="domain" description="Histone-binding protein RBBP4-like N-terminal" evidence="10">
    <location>
        <begin position="7"/>
        <end position="73"/>
    </location>
</feature>
<keyword evidence="4" id="KW-0677">Repeat</keyword>
<feature type="transmembrane region" description="Helical" evidence="9">
    <location>
        <begin position="546"/>
        <end position="569"/>
    </location>
</feature>
<evidence type="ECO:0000256" key="3">
    <source>
        <dbReference type="ARBA" id="ARBA00022574"/>
    </source>
</evidence>
<evidence type="ECO:0000256" key="5">
    <source>
        <dbReference type="ARBA" id="ARBA00022853"/>
    </source>
</evidence>
<keyword evidence="6" id="KW-0539">Nucleus</keyword>
<keyword evidence="5" id="KW-0156">Chromatin regulator</keyword>
<dbReference type="PROSITE" id="PS00678">
    <property type="entry name" value="WD_REPEATS_1"/>
    <property type="match status" value="2"/>
</dbReference>
<dbReference type="Proteomes" id="UP000239899">
    <property type="component" value="Unassembled WGS sequence"/>
</dbReference>
<evidence type="ECO:0000313" key="12">
    <source>
        <dbReference type="Proteomes" id="UP000239899"/>
    </source>
</evidence>
<dbReference type="InterPro" id="IPR008537">
    <property type="entry name" value="DUF819"/>
</dbReference>
<dbReference type="InterPro" id="IPR036322">
    <property type="entry name" value="WD40_repeat_dom_sf"/>
</dbReference>
<evidence type="ECO:0000256" key="8">
    <source>
        <dbReference type="SAM" id="MobiDB-lite"/>
    </source>
</evidence>
<dbReference type="PROSITE" id="PS50082">
    <property type="entry name" value="WD_REPEATS_2"/>
    <property type="match status" value="3"/>
</dbReference>
<keyword evidence="9" id="KW-1133">Transmembrane helix</keyword>